<keyword evidence="1" id="KW-1133">Transmembrane helix</keyword>
<feature type="transmembrane region" description="Helical" evidence="1">
    <location>
        <begin position="6"/>
        <end position="26"/>
    </location>
</feature>
<accession>A0A511ZEW2</accession>
<dbReference type="RefSeq" id="WP_147208786.1">
    <property type="nucleotide sequence ID" value="NZ_BJYM01000002.1"/>
</dbReference>
<organism evidence="2 3">
    <name type="scientific">Oceanobacillus sojae</name>
    <dbReference type="NCBI Taxonomy" id="582851"/>
    <lineage>
        <taxon>Bacteria</taxon>
        <taxon>Bacillati</taxon>
        <taxon>Bacillota</taxon>
        <taxon>Bacilli</taxon>
        <taxon>Bacillales</taxon>
        <taxon>Bacillaceae</taxon>
        <taxon>Oceanobacillus</taxon>
    </lineage>
</organism>
<reference evidence="2 3" key="1">
    <citation type="submission" date="2019-07" db="EMBL/GenBank/DDBJ databases">
        <title>Whole genome shotgun sequence of Oceanobacillus sojae NBRC 105379.</title>
        <authorList>
            <person name="Hosoyama A."/>
            <person name="Uohara A."/>
            <person name="Ohji S."/>
            <person name="Ichikawa N."/>
        </authorList>
    </citation>
    <scope>NUCLEOTIDE SEQUENCE [LARGE SCALE GENOMIC DNA]</scope>
    <source>
        <strain evidence="2 3">NBRC 105379</strain>
    </source>
</reference>
<gene>
    <name evidence="2" type="ORF">OSO01_07210</name>
</gene>
<evidence type="ECO:0000313" key="3">
    <source>
        <dbReference type="Proteomes" id="UP000321558"/>
    </source>
</evidence>
<comment type="caution">
    <text evidence="2">The sequence shown here is derived from an EMBL/GenBank/DDBJ whole genome shotgun (WGS) entry which is preliminary data.</text>
</comment>
<keyword evidence="1" id="KW-0472">Membrane</keyword>
<protein>
    <recommendedName>
        <fullName evidence="4">Stage III sporulation protein AH</fullName>
    </recommendedName>
</protein>
<keyword evidence="1" id="KW-0812">Transmembrane</keyword>
<evidence type="ECO:0008006" key="4">
    <source>
        <dbReference type="Google" id="ProtNLM"/>
    </source>
</evidence>
<name>A0A511ZEW2_9BACI</name>
<evidence type="ECO:0000313" key="2">
    <source>
        <dbReference type="EMBL" id="GEN85982.1"/>
    </source>
</evidence>
<proteinExistence type="predicted"/>
<keyword evidence="3" id="KW-1185">Reference proteome</keyword>
<dbReference type="EMBL" id="BJYM01000002">
    <property type="protein sequence ID" value="GEN85982.1"/>
    <property type="molecule type" value="Genomic_DNA"/>
</dbReference>
<evidence type="ECO:0000256" key="1">
    <source>
        <dbReference type="SAM" id="Phobius"/>
    </source>
</evidence>
<dbReference type="STRING" id="582851.GCA_900162665_02939"/>
<dbReference type="InterPro" id="IPR058995">
    <property type="entry name" value="YolC/YozM-like"/>
</dbReference>
<dbReference type="Pfam" id="PF26328">
    <property type="entry name" value="YolC_YozM"/>
    <property type="match status" value="1"/>
</dbReference>
<dbReference type="Proteomes" id="UP000321558">
    <property type="component" value="Unassembled WGS sequence"/>
</dbReference>
<dbReference type="OrthoDB" id="9831018at2"/>
<dbReference type="AlphaFoldDB" id="A0A511ZEW2"/>
<sequence length="169" mass="20071">MNKKTIFLSIGIFTILLAIFVAGKFFTEEKNESEIVSEIMEYAYEKYLIYAYMAGDNSLYFEIDDTEDYHQFQEDITQRLDKRNLLGKYELEIKQTSDEEHRAERLKIDIEGMISDYLEEHNLNNIDVEFNDDSKLDIRLHLSDDSDLSAEELNKMMEDFLDVEIYEDK</sequence>